<reference evidence="5" key="1">
    <citation type="submission" date="2020-08" db="EMBL/GenBank/DDBJ databases">
        <title>Multicomponent nature underlies the extraordinary mechanical properties of spider dragline silk.</title>
        <authorList>
            <person name="Kono N."/>
            <person name="Nakamura H."/>
            <person name="Mori M."/>
            <person name="Yoshida Y."/>
            <person name="Ohtoshi R."/>
            <person name="Malay A.D."/>
            <person name="Moran D.A.P."/>
            <person name="Tomita M."/>
            <person name="Numata K."/>
            <person name="Arakawa K."/>
        </authorList>
    </citation>
    <scope>NUCLEOTIDE SEQUENCE</scope>
</reference>
<evidence type="ECO:0000313" key="5">
    <source>
        <dbReference type="EMBL" id="GFS51752.1"/>
    </source>
</evidence>
<dbReference type="GO" id="GO:0045719">
    <property type="term" value="P:negative regulation of glycogen biosynthetic process"/>
    <property type="evidence" value="ECO:0007669"/>
    <property type="project" value="TreeGrafter"/>
</dbReference>
<dbReference type="CDD" id="cd00130">
    <property type="entry name" value="PAS"/>
    <property type="match status" value="1"/>
</dbReference>
<dbReference type="PANTHER" id="PTHR24346">
    <property type="entry name" value="MAP/MICROTUBULE AFFINITY-REGULATING KINASE"/>
    <property type="match status" value="1"/>
</dbReference>
<dbReference type="Gene3D" id="3.30.200.20">
    <property type="entry name" value="Phosphorylase Kinase, domain 1"/>
    <property type="match status" value="1"/>
</dbReference>
<feature type="compositionally biased region" description="Polar residues" evidence="3">
    <location>
        <begin position="581"/>
        <end position="593"/>
    </location>
</feature>
<dbReference type="Proteomes" id="UP000887013">
    <property type="component" value="Unassembled WGS sequence"/>
</dbReference>
<feature type="region of interest" description="Disordered" evidence="3">
    <location>
        <begin position="515"/>
        <end position="563"/>
    </location>
</feature>
<dbReference type="PROSITE" id="PS00108">
    <property type="entry name" value="PROTEIN_KINASE_ST"/>
    <property type="match status" value="1"/>
</dbReference>
<dbReference type="InterPro" id="IPR035965">
    <property type="entry name" value="PAS-like_dom_sf"/>
</dbReference>
<feature type="domain" description="Protein kinase" evidence="4">
    <location>
        <begin position="799"/>
        <end position="1052"/>
    </location>
</feature>
<dbReference type="GO" id="GO:0004674">
    <property type="term" value="F:protein serine/threonine kinase activity"/>
    <property type="evidence" value="ECO:0007669"/>
    <property type="project" value="TreeGrafter"/>
</dbReference>
<feature type="compositionally biased region" description="Basic and acidic residues" evidence="3">
    <location>
        <begin position="615"/>
        <end position="638"/>
    </location>
</feature>
<feature type="region of interest" description="Disordered" evidence="3">
    <location>
        <begin position="580"/>
        <end position="638"/>
    </location>
</feature>
<name>A0A8X6IPF4_NEPPI</name>
<dbReference type="PANTHER" id="PTHR24346:SF51">
    <property type="entry name" value="PAS DOMAIN-CONTAINING SERINE_THREONINE-PROTEIN KINASE"/>
    <property type="match status" value="1"/>
</dbReference>
<dbReference type="SMART" id="SM00220">
    <property type="entry name" value="S_TKc"/>
    <property type="match status" value="1"/>
</dbReference>
<proteinExistence type="predicted"/>
<dbReference type="SUPFAM" id="SSF55785">
    <property type="entry name" value="PYP-like sensor domain (PAS domain)"/>
    <property type="match status" value="1"/>
</dbReference>
<keyword evidence="6" id="KW-1185">Reference proteome</keyword>
<keyword evidence="2" id="KW-0067">ATP-binding</keyword>
<feature type="compositionally biased region" description="Polar residues" evidence="3">
    <location>
        <begin position="534"/>
        <end position="563"/>
    </location>
</feature>
<evidence type="ECO:0000256" key="1">
    <source>
        <dbReference type="ARBA" id="ARBA00022741"/>
    </source>
</evidence>
<dbReference type="InterPro" id="IPR000014">
    <property type="entry name" value="PAS"/>
</dbReference>
<dbReference type="Pfam" id="PF13426">
    <property type="entry name" value="PAS_9"/>
    <property type="match status" value="2"/>
</dbReference>
<dbReference type="GO" id="GO:0035556">
    <property type="term" value="P:intracellular signal transduction"/>
    <property type="evidence" value="ECO:0007669"/>
    <property type="project" value="TreeGrafter"/>
</dbReference>
<dbReference type="GO" id="GO:0005829">
    <property type="term" value="C:cytosol"/>
    <property type="evidence" value="ECO:0007669"/>
    <property type="project" value="TreeGrafter"/>
</dbReference>
<protein>
    <recommendedName>
        <fullName evidence="4">Protein kinase domain-containing protein</fullName>
    </recommendedName>
</protein>
<dbReference type="AlphaFoldDB" id="A0A8X6IPF4"/>
<evidence type="ECO:0000259" key="4">
    <source>
        <dbReference type="PROSITE" id="PS50011"/>
    </source>
</evidence>
<dbReference type="PROSITE" id="PS50011">
    <property type="entry name" value="PROTEIN_KINASE_DOM"/>
    <property type="match status" value="1"/>
</dbReference>
<feature type="compositionally biased region" description="Basic and acidic residues" evidence="3">
    <location>
        <begin position="521"/>
        <end position="533"/>
    </location>
</feature>
<dbReference type="Pfam" id="PF00069">
    <property type="entry name" value="Pkinase"/>
    <property type="match status" value="1"/>
</dbReference>
<dbReference type="GO" id="GO:0005524">
    <property type="term" value="F:ATP binding"/>
    <property type="evidence" value="ECO:0007669"/>
    <property type="project" value="UniProtKB-KW"/>
</dbReference>
<feature type="compositionally biased region" description="Pro residues" evidence="3">
    <location>
        <begin position="452"/>
        <end position="461"/>
    </location>
</feature>
<organism evidence="5 6">
    <name type="scientific">Nephila pilipes</name>
    <name type="common">Giant wood spider</name>
    <name type="synonym">Nephila maculata</name>
    <dbReference type="NCBI Taxonomy" id="299642"/>
    <lineage>
        <taxon>Eukaryota</taxon>
        <taxon>Metazoa</taxon>
        <taxon>Ecdysozoa</taxon>
        <taxon>Arthropoda</taxon>
        <taxon>Chelicerata</taxon>
        <taxon>Arachnida</taxon>
        <taxon>Araneae</taxon>
        <taxon>Araneomorphae</taxon>
        <taxon>Entelegynae</taxon>
        <taxon>Araneoidea</taxon>
        <taxon>Nephilidae</taxon>
        <taxon>Nephila</taxon>
    </lineage>
</organism>
<feature type="region of interest" description="Disordered" evidence="3">
    <location>
        <begin position="746"/>
        <end position="780"/>
    </location>
</feature>
<evidence type="ECO:0000256" key="3">
    <source>
        <dbReference type="SAM" id="MobiDB-lite"/>
    </source>
</evidence>
<feature type="region of interest" description="Disordered" evidence="3">
    <location>
        <begin position="683"/>
        <end position="704"/>
    </location>
</feature>
<feature type="compositionally biased region" description="Basic and acidic residues" evidence="3">
    <location>
        <begin position="752"/>
        <end position="761"/>
    </location>
</feature>
<dbReference type="GO" id="GO:0005634">
    <property type="term" value="C:nucleus"/>
    <property type="evidence" value="ECO:0007669"/>
    <property type="project" value="TreeGrafter"/>
</dbReference>
<accession>A0A8X6IPF4</accession>
<evidence type="ECO:0000256" key="2">
    <source>
        <dbReference type="ARBA" id="ARBA00022840"/>
    </source>
</evidence>
<gene>
    <name evidence="5" type="primary">PASK</name>
    <name evidence="5" type="ORF">NPIL_417251</name>
</gene>
<dbReference type="OrthoDB" id="10252171at2759"/>
<dbReference type="Gene3D" id="1.10.510.10">
    <property type="entry name" value="Transferase(Phosphotransferase) domain 1"/>
    <property type="match status" value="1"/>
</dbReference>
<dbReference type="InterPro" id="IPR011009">
    <property type="entry name" value="Kinase-like_dom_sf"/>
</dbReference>
<dbReference type="EMBL" id="BMAW01091807">
    <property type="protein sequence ID" value="GFS51752.1"/>
    <property type="molecule type" value="Genomic_DNA"/>
</dbReference>
<comment type="caution">
    <text evidence="5">The sequence shown here is derived from an EMBL/GenBank/DDBJ whole genome shotgun (WGS) entry which is preliminary data.</text>
</comment>
<dbReference type="InterPro" id="IPR008271">
    <property type="entry name" value="Ser/Thr_kinase_AS"/>
</dbReference>
<dbReference type="SUPFAM" id="SSF56112">
    <property type="entry name" value="Protein kinase-like (PK-like)"/>
    <property type="match status" value="1"/>
</dbReference>
<feature type="region of interest" description="Disordered" evidence="3">
    <location>
        <begin position="427"/>
        <end position="462"/>
    </location>
</feature>
<dbReference type="InterPro" id="IPR000719">
    <property type="entry name" value="Prot_kinase_dom"/>
</dbReference>
<sequence>MDSSFTSRGPLEKSLKSPTRLPLRLLQLGDPYGNKRDNLLKQATAYHLSPFEAVATRYNRAREFKLTPPPKDSYLHNQSLPDVHKDPENGNASFDMGEIHKCTIDKFRGDTLSSINFSPLKTSPRQVNGVVNNRHVNGSSPLVETIEVLSGNVFLRMQNTNKAIVTINAETTEILTANTLATQLLGIGNHYTSIKLSDFILSPEDQFLFSESDLNPSGELVLFSGKVMDLMNSAKQIVPVSVWARKIESDSDFRCVVVMEPVERITAAVKFDHNGKIVSCDENFISVFGFSDPEAVINSNITDLIPNVEFGLENKQVNCKQCITGRNGGFIFPLSIQVNLCSKEKLNEDHVQEVFYEGTVWVFSNISGLITLLPDGTIHSCNTNFSLLFFGYTQDELVGKNISFLIPSFYNENEYFDTDSVALPPFDDDDDSSAKCGTSDGRTTADSIGTEPPRPMNPIPFSPYMRDDYHKMFSYSSFGDGHSASSSQLSFNQPSPIDQSSQQLECDYLKSSACTPPLVEKPSEDTNSSEHELSASSLQHSRHLSYSESQDTLHSGTNSITGSDINANFYGSGDGRLSFEAVNNTPSECSYNPSEDSSHEPDSSSESGDEEESSREDKDDQYSFCSHESDSDKEDKESFLIPSNMSLSELNSLSCKEHTHSTSLSDCDLKYTGLMTRISTPRDVNARPLSDNSSRSLEGGEHIGLGRHRDGTNIAIIYYLKKVTLDNGKHLHCLWVSHDPEEIKEASPISKARNDNVRTHTQETAQTKSDRETSSCSETSESSLLSDSVYIEGDFSDKYTIIEHLRKGAFGCIKRTYRNSDGLLVIAKFIRKSEVYDDSWVDDNLLNKKVPLEISILNAVDHPNIVKVLDVFENDMCFQMIMEKHGNGLDLFEFIERHPKMDEPLASYIFRQVVSALSYLHDLSILHRDIKDENLIIDQKFHVKLIDFGSAAFMEEGKLFSTFCGTMEYCSPEVIRGNKYQGPELEMFALGVTLYTLLAGENPFIGADEILIGEYDVPSKWSEELVSLVAHLLEPDPQERATLPQVENNSWVNQPVCIKEYEFDDVVYCETEDMHPVKYFKDLNIKSESSETTTDSDASFLSSKMSSVKLEDMRRSLTESEL</sequence>
<dbReference type="Gene3D" id="3.30.450.20">
    <property type="entry name" value="PAS domain"/>
    <property type="match status" value="2"/>
</dbReference>
<evidence type="ECO:0000313" key="6">
    <source>
        <dbReference type="Proteomes" id="UP000887013"/>
    </source>
</evidence>
<dbReference type="FunFam" id="1.10.510.10:FF:000351">
    <property type="entry name" value="PAS domain-containing serine/threonine-protein kinase"/>
    <property type="match status" value="1"/>
</dbReference>
<keyword evidence="1" id="KW-0547">Nucleotide-binding</keyword>